<dbReference type="PANTHER" id="PTHR36437">
    <property type="entry name" value="GLYOXALASE/BLEOMYCIN RESISTANCE PROTEIN/DIOXYGENASE"/>
    <property type="match status" value="1"/>
</dbReference>
<name>A0ABT2YU28_9GAMM</name>
<dbReference type="InterPro" id="IPR029068">
    <property type="entry name" value="Glyas_Bleomycin-R_OHBP_Dase"/>
</dbReference>
<sequence>MIQGIAHVTVHVLDQDEALTFYTEKLGFEVGMDMTMDGGFRWLTVFAKAQPKLELVLAEPKEGPMFDKDSAEKIRDLVAAGAFGVGVFETDDCQKTYDELIAKGVEFTQPPTEQFYGIEALGKDNSGNWFSLTQQTV</sequence>
<dbReference type="InterPro" id="IPR004360">
    <property type="entry name" value="Glyas_Fos-R_dOase_dom"/>
</dbReference>
<evidence type="ECO:0000313" key="3">
    <source>
        <dbReference type="Proteomes" id="UP001209713"/>
    </source>
</evidence>
<dbReference type="Gene3D" id="3.10.180.10">
    <property type="entry name" value="2,3-Dihydroxybiphenyl 1,2-Dioxygenase, domain 1"/>
    <property type="match status" value="1"/>
</dbReference>
<protein>
    <submittedName>
        <fullName evidence="2">VOC family protein</fullName>
    </submittedName>
</protein>
<keyword evidence="3" id="KW-1185">Reference proteome</keyword>
<comment type="caution">
    <text evidence="2">The sequence shown here is derived from an EMBL/GenBank/DDBJ whole genome shotgun (WGS) entry which is preliminary data.</text>
</comment>
<dbReference type="SUPFAM" id="SSF54593">
    <property type="entry name" value="Glyoxalase/Bleomycin resistance protein/Dihydroxybiphenyl dioxygenase"/>
    <property type="match status" value="1"/>
</dbReference>
<feature type="domain" description="VOC" evidence="1">
    <location>
        <begin position="4"/>
        <end position="135"/>
    </location>
</feature>
<dbReference type="RefSeq" id="WP_263530784.1">
    <property type="nucleotide sequence ID" value="NZ_JAOVZB010000005.1"/>
</dbReference>
<evidence type="ECO:0000259" key="1">
    <source>
        <dbReference type="PROSITE" id="PS51819"/>
    </source>
</evidence>
<dbReference type="PANTHER" id="PTHR36437:SF2">
    <property type="entry name" value="GLYOXALASE_BLEOMYCIN RESISTANCE PROTEIN_DIOXYGENASE"/>
    <property type="match status" value="1"/>
</dbReference>
<accession>A0ABT2YU28</accession>
<reference evidence="2 3" key="1">
    <citation type="submission" date="2022-10" db="EMBL/GenBank/DDBJ databases">
        <title>Marinomonas transparenta sp. nov. and Marinomonas sargassi sp. nov., isolated from marine alga (Sargassum natans (L.) Gaillon).</title>
        <authorList>
            <person name="Wang Y."/>
        </authorList>
    </citation>
    <scope>NUCLEOTIDE SEQUENCE [LARGE SCALE GENOMIC DNA]</scope>
    <source>
        <strain evidence="2 3">C2222</strain>
    </source>
</reference>
<dbReference type="PROSITE" id="PS51819">
    <property type="entry name" value="VOC"/>
    <property type="match status" value="1"/>
</dbReference>
<dbReference type="InterPro" id="IPR037523">
    <property type="entry name" value="VOC_core"/>
</dbReference>
<evidence type="ECO:0000313" key="2">
    <source>
        <dbReference type="EMBL" id="MCV2403403.1"/>
    </source>
</evidence>
<dbReference type="EMBL" id="JAOVZB010000005">
    <property type="protein sequence ID" value="MCV2403403.1"/>
    <property type="molecule type" value="Genomic_DNA"/>
</dbReference>
<dbReference type="Pfam" id="PF00903">
    <property type="entry name" value="Glyoxalase"/>
    <property type="match status" value="1"/>
</dbReference>
<gene>
    <name evidence="2" type="ORF">OFY17_10990</name>
</gene>
<proteinExistence type="predicted"/>
<organism evidence="2 3">
    <name type="scientific">Marinomonas sargassi</name>
    <dbReference type="NCBI Taxonomy" id="2984494"/>
    <lineage>
        <taxon>Bacteria</taxon>
        <taxon>Pseudomonadati</taxon>
        <taxon>Pseudomonadota</taxon>
        <taxon>Gammaproteobacteria</taxon>
        <taxon>Oceanospirillales</taxon>
        <taxon>Oceanospirillaceae</taxon>
        <taxon>Marinomonas</taxon>
    </lineage>
</organism>
<dbReference type="Proteomes" id="UP001209713">
    <property type="component" value="Unassembled WGS sequence"/>
</dbReference>